<feature type="transmembrane region" description="Helical" evidence="2">
    <location>
        <begin position="81"/>
        <end position="107"/>
    </location>
</feature>
<feature type="chain" id="PRO_5042826582" evidence="3">
    <location>
        <begin position="27"/>
        <end position="215"/>
    </location>
</feature>
<reference evidence="4 5" key="1">
    <citation type="submission" date="2024-01" db="EMBL/GenBank/DDBJ databases">
        <title>Genome assemblies of Stephania.</title>
        <authorList>
            <person name="Yang L."/>
        </authorList>
    </citation>
    <scope>NUCLEOTIDE SEQUENCE [LARGE SCALE GENOMIC DNA]</scope>
    <source>
        <strain evidence="4">YNDBR</strain>
        <tissue evidence="4">Leaf</tissue>
    </source>
</reference>
<feature type="signal peptide" evidence="3">
    <location>
        <begin position="1"/>
        <end position="26"/>
    </location>
</feature>
<dbReference type="EMBL" id="JBBNAF010000013">
    <property type="protein sequence ID" value="KAK9087673.1"/>
    <property type="molecule type" value="Genomic_DNA"/>
</dbReference>
<evidence type="ECO:0000256" key="2">
    <source>
        <dbReference type="SAM" id="Phobius"/>
    </source>
</evidence>
<gene>
    <name evidence="4" type="ORF">Syun_030067</name>
</gene>
<sequence>MSALVAAPVVPAAALLLSSAAKPTNSRRKPPTLHHHINHRTSSTLSTTCSASNKPSSSPTQFSSTTKIRSEVLSPFRSVRMFFYLAFIASGSLGALIASTQFISSLIKQNPSTDLGETLKSLAIDLAAVALFSFLYSREDSAKKAQLARLSREEGLGNLRLRVGEGRVIGVSDLRGRRGWWWWRGRGVCGGGVSAERGVCGEVGGERGGCGGVCY</sequence>
<keyword evidence="2" id="KW-0472">Membrane</keyword>
<dbReference type="Proteomes" id="UP001420932">
    <property type="component" value="Unassembled WGS sequence"/>
</dbReference>
<dbReference type="AlphaFoldDB" id="A0AAP0HGM5"/>
<name>A0AAP0HGM5_9MAGN</name>
<evidence type="ECO:0000256" key="3">
    <source>
        <dbReference type="SAM" id="SignalP"/>
    </source>
</evidence>
<evidence type="ECO:0000313" key="5">
    <source>
        <dbReference type="Proteomes" id="UP001420932"/>
    </source>
</evidence>
<comment type="caution">
    <text evidence="4">The sequence shown here is derived from an EMBL/GenBank/DDBJ whole genome shotgun (WGS) entry which is preliminary data.</text>
</comment>
<dbReference type="PANTHER" id="PTHR35498:SF1">
    <property type="entry name" value="LOW PSII ACCUMULATION-LIKE PROTEIN"/>
    <property type="match status" value="1"/>
</dbReference>
<feature type="compositionally biased region" description="Basic residues" evidence="1">
    <location>
        <begin position="25"/>
        <end position="39"/>
    </location>
</feature>
<keyword evidence="3" id="KW-0732">Signal</keyword>
<feature type="compositionally biased region" description="Low complexity" evidence="1">
    <location>
        <begin position="41"/>
        <end position="64"/>
    </location>
</feature>
<proteinExistence type="predicted"/>
<keyword evidence="2" id="KW-0812">Transmembrane</keyword>
<keyword evidence="5" id="KW-1185">Reference proteome</keyword>
<feature type="transmembrane region" description="Helical" evidence="2">
    <location>
        <begin position="119"/>
        <end position="136"/>
    </location>
</feature>
<protein>
    <submittedName>
        <fullName evidence="4">Uncharacterized protein</fullName>
    </submittedName>
</protein>
<feature type="region of interest" description="Disordered" evidence="1">
    <location>
        <begin position="21"/>
        <end position="64"/>
    </location>
</feature>
<organism evidence="4 5">
    <name type="scientific">Stephania yunnanensis</name>
    <dbReference type="NCBI Taxonomy" id="152371"/>
    <lineage>
        <taxon>Eukaryota</taxon>
        <taxon>Viridiplantae</taxon>
        <taxon>Streptophyta</taxon>
        <taxon>Embryophyta</taxon>
        <taxon>Tracheophyta</taxon>
        <taxon>Spermatophyta</taxon>
        <taxon>Magnoliopsida</taxon>
        <taxon>Ranunculales</taxon>
        <taxon>Menispermaceae</taxon>
        <taxon>Menispermoideae</taxon>
        <taxon>Cissampelideae</taxon>
        <taxon>Stephania</taxon>
    </lineage>
</organism>
<accession>A0AAP0HGM5</accession>
<evidence type="ECO:0000313" key="4">
    <source>
        <dbReference type="EMBL" id="KAK9087673.1"/>
    </source>
</evidence>
<keyword evidence="2" id="KW-1133">Transmembrane helix</keyword>
<dbReference type="Pfam" id="PF11998">
    <property type="entry name" value="DUF3493"/>
    <property type="match status" value="1"/>
</dbReference>
<evidence type="ECO:0000256" key="1">
    <source>
        <dbReference type="SAM" id="MobiDB-lite"/>
    </source>
</evidence>
<dbReference type="InterPro" id="IPR021883">
    <property type="entry name" value="LPA1-like"/>
</dbReference>
<dbReference type="PANTHER" id="PTHR35498">
    <property type="entry name" value="PROTEIN LOW PSII ACCUMULATION 1, CHLOROPLASTIC"/>
    <property type="match status" value="1"/>
</dbReference>